<dbReference type="EMBL" id="FOLS01000028">
    <property type="protein sequence ID" value="SFD52774.1"/>
    <property type="molecule type" value="Genomic_DNA"/>
</dbReference>
<protein>
    <submittedName>
        <fullName evidence="1">Uncharacterized protein</fullName>
    </submittedName>
</protein>
<dbReference type="AlphaFoldDB" id="A0AAQ1KJ88"/>
<comment type="caution">
    <text evidence="1">The sequence shown here is derived from an EMBL/GenBank/DDBJ whole genome shotgun (WGS) entry which is preliminary data.</text>
</comment>
<dbReference type="RefSeq" id="WP_074983578.1">
    <property type="nucleotide sequence ID" value="NZ_FOLS01000028.1"/>
</dbReference>
<dbReference type="Proteomes" id="UP000183385">
    <property type="component" value="Unassembled WGS sequence"/>
</dbReference>
<name>A0AAQ1KJ88_9PSED</name>
<evidence type="ECO:0000313" key="1">
    <source>
        <dbReference type="EMBL" id="SFD52774.1"/>
    </source>
</evidence>
<sequence>MIDYYLRVASAQALEQALLDTGAASIEDGQLVAAPGVALDIIGTWYDVPAEEGAEPVPRDGFYANVRSEAPITWPAGVELPEPETPWRVWA</sequence>
<proteinExistence type="predicted"/>
<accession>A0AAQ1KJ88</accession>
<evidence type="ECO:0000313" key="2">
    <source>
        <dbReference type="Proteomes" id="UP000183385"/>
    </source>
</evidence>
<keyword evidence="2" id="KW-1185">Reference proteome</keyword>
<reference evidence="1 2" key="1">
    <citation type="submission" date="2016-10" db="EMBL/GenBank/DDBJ databases">
        <authorList>
            <person name="Varghese N."/>
            <person name="Submissions S."/>
        </authorList>
    </citation>
    <scope>NUCLEOTIDE SEQUENCE [LARGE SCALE GENOMIC DNA]</scope>
    <source>
        <strain evidence="1 2">LMG 18378</strain>
    </source>
</reference>
<organism evidence="1 2">
    <name type="scientific">Pseudomonas citronellolis</name>
    <dbReference type="NCBI Taxonomy" id="53408"/>
    <lineage>
        <taxon>Bacteria</taxon>
        <taxon>Pseudomonadati</taxon>
        <taxon>Pseudomonadota</taxon>
        <taxon>Gammaproteobacteria</taxon>
        <taxon>Pseudomonadales</taxon>
        <taxon>Pseudomonadaceae</taxon>
        <taxon>Pseudomonas</taxon>
    </lineage>
</organism>
<gene>
    <name evidence="1" type="ORF">SAMN05216577_12850</name>
</gene>